<dbReference type="InParanoid" id="A0A078A448"/>
<dbReference type="AlphaFoldDB" id="A0A078A448"/>
<dbReference type="Proteomes" id="UP000039865">
    <property type="component" value="Unassembled WGS sequence"/>
</dbReference>
<evidence type="ECO:0000313" key="2">
    <source>
        <dbReference type="EMBL" id="CDW76917.1"/>
    </source>
</evidence>
<reference evidence="2 3" key="1">
    <citation type="submission" date="2014-06" db="EMBL/GenBank/DDBJ databases">
        <authorList>
            <person name="Swart Estienne"/>
        </authorList>
    </citation>
    <scope>NUCLEOTIDE SEQUENCE [LARGE SCALE GENOMIC DNA]</scope>
    <source>
        <strain evidence="2 3">130c</strain>
    </source>
</reference>
<feature type="chain" id="PRO_5001729240" description="Apple domain-containing protein" evidence="1">
    <location>
        <begin position="24"/>
        <end position="91"/>
    </location>
</feature>
<protein>
    <recommendedName>
        <fullName evidence="4">Apple domain-containing protein</fullName>
    </recommendedName>
</protein>
<evidence type="ECO:0000256" key="1">
    <source>
        <dbReference type="SAM" id="SignalP"/>
    </source>
</evidence>
<keyword evidence="1" id="KW-0732">Signal</keyword>
<name>A0A078A448_STYLE</name>
<proteinExistence type="predicted"/>
<evidence type="ECO:0008006" key="4">
    <source>
        <dbReference type="Google" id="ProtNLM"/>
    </source>
</evidence>
<accession>A0A078A448</accession>
<organism evidence="2 3">
    <name type="scientific">Stylonychia lemnae</name>
    <name type="common">Ciliate</name>
    <dbReference type="NCBI Taxonomy" id="5949"/>
    <lineage>
        <taxon>Eukaryota</taxon>
        <taxon>Sar</taxon>
        <taxon>Alveolata</taxon>
        <taxon>Ciliophora</taxon>
        <taxon>Intramacronucleata</taxon>
        <taxon>Spirotrichea</taxon>
        <taxon>Stichotrichia</taxon>
        <taxon>Sporadotrichida</taxon>
        <taxon>Oxytrichidae</taxon>
        <taxon>Stylonychinae</taxon>
        <taxon>Stylonychia</taxon>
    </lineage>
</organism>
<dbReference type="EMBL" id="CCKQ01005666">
    <property type="protein sequence ID" value="CDW76917.1"/>
    <property type="molecule type" value="Genomic_DNA"/>
</dbReference>
<gene>
    <name evidence="2" type="primary">Contig19177.g927</name>
    <name evidence="2" type="ORF">STYLEM_5882</name>
</gene>
<keyword evidence="3" id="KW-1185">Reference proteome</keyword>
<evidence type="ECO:0000313" key="3">
    <source>
        <dbReference type="Proteomes" id="UP000039865"/>
    </source>
</evidence>
<feature type="signal peptide" evidence="1">
    <location>
        <begin position="1"/>
        <end position="23"/>
    </location>
</feature>
<sequence>MKTVIALLSIFISFALLCNQALATKVKLTGSVYNSQQSTPMTSVKRVWIGDTLDNQDACKQFCRLHRSWRCQTIQKVVGKASYAQVTCYGE</sequence>